<gene>
    <name evidence="3" type="ORF">O181_064114</name>
</gene>
<protein>
    <submittedName>
        <fullName evidence="3">Uncharacterized protein</fullName>
    </submittedName>
</protein>
<proteinExistence type="predicted"/>
<accession>A0A9Q3ENF6</accession>
<feature type="compositionally biased region" description="Polar residues" evidence="1">
    <location>
        <begin position="139"/>
        <end position="155"/>
    </location>
</feature>
<dbReference type="Proteomes" id="UP000765509">
    <property type="component" value="Unassembled WGS sequence"/>
</dbReference>
<evidence type="ECO:0000256" key="2">
    <source>
        <dbReference type="SAM" id="SignalP"/>
    </source>
</evidence>
<sequence>MLSLWATTQCILLKFSFGMWHEGKSEAFEKSIEPPPDLLIATILQTRLHTSQTYWPTSWVSSQRAGLQGDEHSQSSSTFMEHCHPQLVIPNSLTGFPVDYSLNGPVLHDDQFRHQQAYTFASHHQPLPSFQGELPRTPGLNSQNPSSFEVGESSNHGGIGISEKNDYFYLLPQNLDNPWRDSIASFINRLQGVARSHYTFVSETELVWIASMPTLAASYTRADCLNHFQSILTRLSTWNLFLEEWKKIHPNPKVPYILITNLIERIWNLNAKIIYQLGSGVDHSASNAEQLNLMKWYLRCLNKSLSPRKIFQISTGKGKIYDWLSIQEVIIALIDARVKPNRWYTGSKSRSPTQYQAIHEIDVVETAGAINILGLYYKNENEEKWRAFFPTDRIFFRMLENIRTKVYTATRLFDNKGEIINHSAFPWKKKIQHSTMSLIDRLKLPHIQSDEDFLRTVVIKAPDVTGVSW</sequence>
<dbReference type="AlphaFoldDB" id="A0A9Q3ENF6"/>
<feature type="region of interest" description="Disordered" evidence="1">
    <location>
        <begin position="129"/>
        <end position="155"/>
    </location>
</feature>
<name>A0A9Q3ENF6_9BASI</name>
<dbReference type="OrthoDB" id="2515550at2759"/>
<keyword evidence="2" id="KW-0732">Signal</keyword>
<dbReference type="EMBL" id="AVOT02031021">
    <property type="protein sequence ID" value="MBW0524399.1"/>
    <property type="molecule type" value="Genomic_DNA"/>
</dbReference>
<evidence type="ECO:0000313" key="4">
    <source>
        <dbReference type="Proteomes" id="UP000765509"/>
    </source>
</evidence>
<reference evidence="3" key="1">
    <citation type="submission" date="2021-03" db="EMBL/GenBank/DDBJ databases">
        <title>Draft genome sequence of rust myrtle Austropuccinia psidii MF-1, a brazilian biotype.</title>
        <authorList>
            <person name="Quecine M.C."/>
            <person name="Pachon D.M.R."/>
            <person name="Bonatelli M.L."/>
            <person name="Correr F.H."/>
            <person name="Franceschini L.M."/>
            <person name="Leite T.F."/>
            <person name="Margarido G.R.A."/>
            <person name="Almeida C.A."/>
            <person name="Ferrarezi J.A."/>
            <person name="Labate C.A."/>
        </authorList>
    </citation>
    <scope>NUCLEOTIDE SEQUENCE</scope>
    <source>
        <strain evidence="3">MF-1</strain>
    </source>
</reference>
<evidence type="ECO:0000256" key="1">
    <source>
        <dbReference type="SAM" id="MobiDB-lite"/>
    </source>
</evidence>
<feature type="chain" id="PRO_5040246738" evidence="2">
    <location>
        <begin position="19"/>
        <end position="469"/>
    </location>
</feature>
<feature type="signal peptide" evidence="2">
    <location>
        <begin position="1"/>
        <end position="18"/>
    </location>
</feature>
<keyword evidence="4" id="KW-1185">Reference proteome</keyword>
<organism evidence="3 4">
    <name type="scientific">Austropuccinia psidii MF-1</name>
    <dbReference type="NCBI Taxonomy" id="1389203"/>
    <lineage>
        <taxon>Eukaryota</taxon>
        <taxon>Fungi</taxon>
        <taxon>Dikarya</taxon>
        <taxon>Basidiomycota</taxon>
        <taxon>Pucciniomycotina</taxon>
        <taxon>Pucciniomycetes</taxon>
        <taxon>Pucciniales</taxon>
        <taxon>Sphaerophragmiaceae</taxon>
        <taxon>Austropuccinia</taxon>
    </lineage>
</organism>
<evidence type="ECO:0000313" key="3">
    <source>
        <dbReference type="EMBL" id="MBW0524399.1"/>
    </source>
</evidence>
<comment type="caution">
    <text evidence="3">The sequence shown here is derived from an EMBL/GenBank/DDBJ whole genome shotgun (WGS) entry which is preliminary data.</text>
</comment>